<keyword evidence="7 8" id="KW-0472">Membrane</keyword>
<feature type="transmembrane region" description="Helical" evidence="8">
    <location>
        <begin position="36"/>
        <end position="52"/>
    </location>
</feature>
<organism evidence="9 10">
    <name type="scientific">Pontibacillus halophilus JSM 076056 = DSM 19796</name>
    <dbReference type="NCBI Taxonomy" id="1385510"/>
    <lineage>
        <taxon>Bacteria</taxon>
        <taxon>Bacillati</taxon>
        <taxon>Bacillota</taxon>
        <taxon>Bacilli</taxon>
        <taxon>Bacillales</taxon>
        <taxon>Bacillaceae</taxon>
        <taxon>Pontibacillus</taxon>
    </lineage>
</organism>
<gene>
    <name evidence="9" type="ORF">N781_16165</name>
</gene>
<keyword evidence="3" id="KW-0813">Transport</keyword>
<dbReference type="GO" id="GO:0015105">
    <property type="term" value="F:arsenite transmembrane transporter activity"/>
    <property type="evidence" value="ECO:0007669"/>
    <property type="project" value="TreeGrafter"/>
</dbReference>
<keyword evidence="6 8" id="KW-1133">Transmembrane helix</keyword>
<dbReference type="eggNOG" id="COG0798">
    <property type="taxonomic scope" value="Bacteria"/>
</dbReference>
<keyword evidence="5 8" id="KW-0812">Transmembrane</keyword>
<feature type="transmembrane region" description="Helical" evidence="8">
    <location>
        <begin position="195"/>
        <end position="217"/>
    </location>
</feature>
<proteinExistence type="inferred from homology"/>
<evidence type="ECO:0000313" key="10">
    <source>
        <dbReference type="Proteomes" id="UP000030528"/>
    </source>
</evidence>
<dbReference type="OrthoDB" id="3254016at2"/>
<dbReference type="GO" id="GO:0015104">
    <property type="term" value="F:antimonite transmembrane transporter activity"/>
    <property type="evidence" value="ECO:0007669"/>
    <property type="project" value="TreeGrafter"/>
</dbReference>
<feature type="transmembrane region" description="Helical" evidence="8">
    <location>
        <begin position="98"/>
        <end position="120"/>
    </location>
</feature>
<keyword evidence="10" id="KW-1185">Reference proteome</keyword>
<dbReference type="Pfam" id="PF01758">
    <property type="entry name" value="SBF"/>
    <property type="match status" value="1"/>
</dbReference>
<reference evidence="9 10" key="1">
    <citation type="submission" date="2013-08" db="EMBL/GenBank/DDBJ databases">
        <authorList>
            <person name="Huang J."/>
            <person name="Wang G."/>
        </authorList>
    </citation>
    <scope>NUCLEOTIDE SEQUENCE [LARGE SCALE GENOMIC DNA]</scope>
    <source>
        <strain evidence="9 10">JSM 076056</strain>
    </source>
</reference>
<dbReference type="InterPro" id="IPR038770">
    <property type="entry name" value="Na+/solute_symporter_sf"/>
</dbReference>
<evidence type="ECO:0000256" key="8">
    <source>
        <dbReference type="SAM" id="Phobius"/>
    </source>
</evidence>
<dbReference type="GO" id="GO:0015297">
    <property type="term" value="F:antiporter activity"/>
    <property type="evidence" value="ECO:0007669"/>
    <property type="project" value="InterPro"/>
</dbReference>
<dbReference type="RefSeq" id="WP_026800563.1">
    <property type="nucleotide sequence ID" value="NZ_AULI01000008.1"/>
</dbReference>
<dbReference type="GO" id="GO:0005886">
    <property type="term" value="C:plasma membrane"/>
    <property type="evidence" value="ECO:0007669"/>
    <property type="project" value="UniProtKB-SubCell"/>
</dbReference>
<sequence>MFNREYLEKNQVWFYLCSLLLAAAFGFVMPDYAGRLNAFISIILAVLMYSMFSQIPFASMKEAFGDRAYMRALLLVNFIFVPIVVWGLAQFLPDRPSVLLGFYLVLLTPCIDYVIVFTALGKGDEKVVLTSMPLLFVVQMVLLPFYLWLFMGSDAVKVVDPVPFIEAFIGIIFVPLVLALLVQVRARKKVSGKKVLSASAWLPVPFMALTLFAVVASQIVKLPTYIDDILVVIPLYLIFMVAMPIIAKYVAAWFKLGTKRGRALLFSSSTRNSLVVLPLALTLPNIGDIVAAVIITQTMIELVSELVYIRVVPKLLLRD</sequence>
<dbReference type="InterPro" id="IPR002657">
    <property type="entry name" value="BilAc:Na_symport/Acr3"/>
</dbReference>
<dbReference type="InterPro" id="IPR004706">
    <property type="entry name" value="Arsenical-R_Acr3"/>
</dbReference>
<keyword evidence="4" id="KW-1003">Cell membrane</keyword>
<dbReference type="Gene3D" id="1.20.1530.20">
    <property type="match status" value="1"/>
</dbReference>
<evidence type="ECO:0000313" key="9">
    <source>
        <dbReference type="EMBL" id="KGX92301.1"/>
    </source>
</evidence>
<dbReference type="AlphaFoldDB" id="A0A0A5GGC2"/>
<feature type="transmembrane region" description="Helical" evidence="8">
    <location>
        <begin position="162"/>
        <end position="183"/>
    </location>
</feature>
<dbReference type="PANTHER" id="PTHR43057">
    <property type="entry name" value="ARSENITE EFFLUX TRANSPORTER"/>
    <property type="match status" value="1"/>
</dbReference>
<name>A0A0A5GGC2_9BACI</name>
<feature type="transmembrane region" description="Helical" evidence="8">
    <location>
        <begin position="127"/>
        <end position="150"/>
    </location>
</feature>
<evidence type="ECO:0000256" key="7">
    <source>
        <dbReference type="ARBA" id="ARBA00023136"/>
    </source>
</evidence>
<feature type="transmembrane region" description="Helical" evidence="8">
    <location>
        <begin position="12"/>
        <end position="30"/>
    </location>
</feature>
<evidence type="ECO:0000256" key="1">
    <source>
        <dbReference type="ARBA" id="ARBA00004651"/>
    </source>
</evidence>
<dbReference type="EMBL" id="AVPE01000006">
    <property type="protein sequence ID" value="KGX92301.1"/>
    <property type="molecule type" value="Genomic_DNA"/>
</dbReference>
<evidence type="ECO:0000256" key="5">
    <source>
        <dbReference type="ARBA" id="ARBA00022692"/>
    </source>
</evidence>
<comment type="similarity">
    <text evidence="2">Belongs to the arsenical resistance-3 (ACR3) (TC 2.A.59) family.</text>
</comment>
<dbReference type="PANTHER" id="PTHR43057:SF1">
    <property type="entry name" value="ARSENICAL-RESISTANCE PROTEIN 3"/>
    <property type="match status" value="1"/>
</dbReference>
<accession>A0A0A5GGC2</accession>
<dbReference type="Proteomes" id="UP000030528">
    <property type="component" value="Unassembled WGS sequence"/>
</dbReference>
<evidence type="ECO:0000256" key="4">
    <source>
        <dbReference type="ARBA" id="ARBA00022475"/>
    </source>
</evidence>
<comment type="caution">
    <text evidence="9">The sequence shown here is derived from an EMBL/GenBank/DDBJ whole genome shotgun (WGS) entry which is preliminary data.</text>
</comment>
<evidence type="ECO:0000256" key="6">
    <source>
        <dbReference type="ARBA" id="ARBA00022989"/>
    </source>
</evidence>
<feature type="transmembrane region" description="Helical" evidence="8">
    <location>
        <begin position="72"/>
        <end position="92"/>
    </location>
</feature>
<comment type="subcellular location">
    <subcellularLocation>
        <location evidence="1">Cell membrane</location>
        <topology evidence="1">Multi-pass membrane protein</topology>
    </subcellularLocation>
</comment>
<protein>
    <submittedName>
        <fullName evidence="9">Arsenic resistance protein</fullName>
    </submittedName>
</protein>
<feature type="transmembrane region" description="Helical" evidence="8">
    <location>
        <begin position="229"/>
        <end position="251"/>
    </location>
</feature>
<evidence type="ECO:0000256" key="3">
    <source>
        <dbReference type="ARBA" id="ARBA00022448"/>
    </source>
</evidence>
<evidence type="ECO:0000256" key="2">
    <source>
        <dbReference type="ARBA" id="ARBA00010110"/>
    </source>
</evidence>